<dbReference type="PROSITE" id="PS51419">
    <property type="entry name" value="RAB"/>
    <property type="match status" value="1"/>
</dbReference>
<evidence type="ECO:0000256" key="1">
    <source>
        <dbReference type="ARBA" id="ARBA00006270"/>
    </source>
</evidence>
<dbReference type="PRINTS" id="PR00449">
    <property type="entry name" value="RASTRNSFRMNG"/>
</dbReference>
<gene>
    <name evidence="3" type="ORF">KIPB_001261</name>
</gene>
<name>A0A9K3GE08_9EUKA</name>
<dbReference type="InterPro" id="IPR001806">
    <property type="entry name" value="Small_GTPase"/>
</dbReference>
<dbReference type="AlphaFoldDB" id="A0A9K3GE08"/>
<keyword evidence="4" id="KW-1185">Reference proteome</keyword>
<protein>
    <submittedName>
        <fullName evidence="3">Small GTPase superfamily, Rab type</fullName>
    </submittedName>
</protein>
<reference evidence="3 4" key="1">
    <citation type="journal article" date="2018" name="PLoS ONE">
        <title>The draft genome of Kipferlia bialata reveals reductive genome evolution in fornicate parasites.</title>
        <authorList>
            <person name="Tanifuji G."/>
            <person name="Takabayashi S."/>
            <person name="Kume K."/>
            <person name="Takagi M."/>
            <person name="Nakayama T."/>
            <person name="Kamikawa R."/>
            <person name="Inagaki Y."/>
            <person name="Hashimoto T."/>
        </authorList>
    </citation>
    <scope>NUCLEOTIDE SEQUENCE [LARGE SCALE GENOMIC DNA]</scope>
    <source>
        <strain evidence="3">NY0173</strain>
    </source>
</reference>
<comment type="similarity">
    <text evidence="1">Belongs to the small GTPase superfamily. Rab family.</text>
</comment>
<dbReference type="OrthoDB" id="245989at2759"/>
<comment type="caution">
    <text evidence="3">The sequence shown here is derived from an EMBL/GenBank/DDBJ whole genome shotgun (WGS) entry which is preliminary data.</text>
</comment>
<keyword evidence="2" id="KW-1133">Transmembrane helix</keyword>
<dbReference type="Proteomes" id="UP000265618">
    <property type="component" value="Unassembled WGS sequence"/>
</dbReference>
<organism evidence="3 4">
    <name type="scientific">Kipferlia bialata</name>
    <dbReference type="NCBI Taxonomy" id="797122"/>
    <lineage>
        <taxon>Eukaryota</taxon>
        <taxon>Metamonada</taxon>
        <taxon>Carpediemonas-like organisms</taxon>
        <taxon>Kipferlia</taxon>
    </lineage>
</organism>
<evidence type="ECO:0000256" key="2">
    <source>
        <dbReference type="SAM" id="Phobius"/>
    </source>
</evidence>
<dbReference type="Pfam" id="PF00071">
    <property type="entry name" value="Ras"/>
    <property type="match status" value="1"/>
</dbReference>
<keyword evidence="2" id="KW-0812">Transmembrane</keyword>
<keyword evidence="2" id="KW-0472">Membrane</keyword>
<proteinExistence type="inferred from homology"/>
<evidence type="ECO:0000313" key="4">
    <source>
        <dbReference type="Proteomes" id="UP000265618"/>
    </source>
</evidence>
<dbReference type="NCBIfam" id="TIGR00231">
    <property type="entry name" value="small_GTP"/>
    <property type="match status" value="1"/>
</dbReference>
<feature type="non-terminal residue" evidence="3">
    <location>
        <position position="1"/>
    </location>
</feature>
<dbReference type="GO" id="GO:0003924">
    <property type="term" value="F:GTPase activity"/>
    <property type="evidence" value="ECO:0007669"/>
    <property type="project" value="InterPro"/>
</dbReference>
<accession>A0A9K3GE08</accession>
<dbReference type="InterPro" id="IPR027417">
    <property type="entry name" value="P-loop_NTPase"/>
</dbReference>
<evidence type="ECO:0000313" key="3">
    <source>
        <dbReference type="EMBL" id="GIQ80459.1"/>
    </source>
</evidence>
<dbReference type="FunFam" id="3.40.50.300:FF:001447">
    <property type="entry name" value="Ras-related protein Rab-1B"/>
    <property type="match status" value="1"/>
</dbReference>
<dbReference type="InterPro" id="IPR050209">
    <property type="entry name" value="Rab_GTPases_membrane_traffic"/>
</dbReference>
<dbReference type="EMBL" id="BDIP01000175">
    <property type="protein sequence ID" value="GIQ80459.1"/>
    <property type="molecule type" value="Genomic_DNA"/>
</dbReference>
<feature type="transmembrane region" description="Helical" evidence="2">
    <location>
        <begin position="12"/>
        <end position="31"/>
    </location>
</feature>
<dbReference type="SMART" id="SM00175">
    <property type="entry name" value="RAB"/>
    <property type="match status" value="1"/>
</dbReference>
<dbReference type="InterPro" id="IPR005225">
    <property type="entry name" value="Small_GTP-bd"/>
</dbReference>
<dbReference type="GO" id="GO:0005525">
    <property type="term" value="F:GTP binding"/>
    <property type="evidence" value="ECO:0007669"/>
    <property type="project" value="InterPro"/>
</dbReference>
<sequence length="106" mass="12136">MSESEDGETSSGYYLFKILVVGVTGVGKTSMIQRLVYEIFKEEYKSTIGVEFAFLMMKLDDDTPIRVQLWDIGGQEQYARLLRAYYKMAYGAIVVGDINSKYFQTE</sequence>
<dbReference type="SUPFAM" id="SSF52540">
    <property type="entry name" value="P-loop containing nucleoside triphosphate hydrolases"/>
    <property type="match status" value="1"/>
</dbReference>
<dbReference type="Gene3D" id="3.40.50.300">
    <property type="entry name" value="P-loop containing nucleotide triphosphate hydrolases"/>
    <property type="match status" value="1"/>
</dbReference>
<dbReference type="PANTHER" id="PTHR47979">
    <property type="entry name" value="DRAB11-RELATED"/>
    <property type="match status" value="1"/>
</dbReference>